<reference evidence="1" key="1">
    <citation type="submission" date="2020-12" db="EMBL/GenBank/DDBJ databases">
        <title>Genomic characterization of non-nitrogen-fixing Frankia strains.</title>
        <authorList>
            <person name="Carlos-Shanley C."/>
            <person name="Guerra T."/>
            <person name="Hahn D."/>
        </authorList>
    </citation>
    <scope>NUCLEOTIDE SEQUENCE</scope>
    <source>
        <strain evidence="1">CN6</strain>
    </source>
</reference>
<sequence>MKTDRTNLDEILLLLRTKRFSDLLIPGFFMKADPARRFNLLPDNVYLEAGTGGPYLQLTAVDQGDQLAMRVVGGIAHDQVLLDDEEAEAGVASLSEIYFGEADHLPCSSLRCLLDDRSSINSGIVKFAEFTFAGDQHVSFDPLWTFGIRIGSPNSEPGFRMNHPGSFGYKEEYFWSAND</sequence>
<dbReference type="EMBL" id="JAEACQ010000154">
    <property type="protein sequence ID" value="MBL7626990.1"/>
    <property type="molecule type" value="Genomic_DNA"/>
</dbReference>
<proteinExistence type="predicted"/>
<organism evidence="1 2">
    <name type="scientific">Frankia nepalensis</name>
    <dbReference type="NCBI Taxonomy" id="1836974"/>
    <lineage>
        <taxon>Bacteria</taxon>
        <taxon>Bacillati</taxon>
        <taxon>Actinomycetota</taxon>
        <taxon>Actinomycetes</taxon>
        <taxon>Frankiales</taxon>
        <taxon>Frankiaceae</taxon>
        <taxon>Frankia</taxon>
    </lineage>
</organism>
<gene>
    <name evidence="1" type="ORF">I7412_07395</name>
</gene>
<dbReference type="RefSeq" id="WP_203000089.1">
    <property type="nucleotide sequence ID" value="NZ_JADWYU010000204.1"/>
</dbReference>
<name>A0A937RAQ0_9ACTN</name>
<dbReference type="Proteomes" id="UP000604475">
    <property type="component" value="Unassembled WGS sequence"/>
</dbReference>
<comment type="caution">
    <text evidence="1">The sequence shown here is derived from an EMBL/GenBank/DDBJ whole genome shotgun (WGS) entry which is preliminary data.</text>
</comment>
<evidence type="ECO:0000313" key="1">
    <source>
        <dbReference type="EMBL" id="MBL7626990.1"/>
    </source>
</evidence>
<protein>
    <submittedName>
        <fullName evidence="1">Uncharacterized protein</fullName>
    </submittedName>
</protein>
<dbReference type="AlphaFoldDB" id="A0A937RAQ0"/>
<accession>A0A937RAQ0</accession>
<keyword evidence="2" id="KW-1185">Reference proteome</keyword>
<evidence type="ECO:0000313" key="2">
    <source>
        <dbReference type="Proteomes" id="UP000604475"/>
    </source>
</evidence>